<dbReference type="CDD" id="cd09819">
    <property type="entry name" value="An_peroxidase_bacterial_1"/>
    <property type="match status" value="1"/>
</dbReference>
<keyword evidence="2" id="KW-0964">Secreted</keyword>
<evidence type="ECO:0000313" key="5">
    <source>
        <dbReference type="Proteomes" id="UP000199025"/>
    </source>
</evidence>
<dbReference type="InterPro" id="IPR010255">
    <property type="entry name" value="Haem_peroxidase_sf"/>
</dbReference>
<accession>A0A1I3W9N2</accession>
<reference evidence="4 5" key="1">
    <citation type="submission" date="2016-10" db="EMBL/GenBank/DDBJ databases">
        <authorList>
            <person name="de Groot N.N."/>
        </authorList>
    </citation>
    <scope>NUCLEOTIDE SEQUENCE [LARGE SCALE GENOMIC DNA]</scope>
    <source>
        <strain evidence="4 5">DSM 44468</strain>
    </source>
</reference>
<dbReference type="Gene3D" id="1.10.640.10">
    <property type="entry name" value="Haem peroxidase domain superfamily, animal type"/>
    <property type="match status" value="1"/>
</dbReference>
<dbReference type="GO" id="GO:0020037">
    <property type="term" value="F:heme binding"/>
    <property type="evidence" value="ECO:0007669"/>
    <property type="project" value="InterPro"/>
</dbReference>
<dbReference type="InterPro" id="IPR037120">
    <property type="entry name" value="Haem_peroxidase_sf_animal"/>
</dbReference>
<dbReference type="SUPFAM" id="SSF48113">
    <property type="entry name" value="Heme-dependent peroxidases"/>
    <property type="match status" value="1"/>
</dbReference>
<dbReference type="EMBL" id="FORP01000012">
    <property type="protein sequence ID" value="SFK03969.1"/>
    <property type="molecule type" value="Genomic_DNA"/>
</dbReference>
<dbReference type="Pfam" id="PF03098">
    <property type="entry name" value="An_peroxidase"/>
    <property type="match status" value="1"/>
</dbReference>
<organism evidence="4 5">
    <name type="scientific">Amycolatopsis sacchari</name>
    <dbReference type="NCBI Taxonomy" id="115433"/>
    <lineage>
        <taxon>Bacteria</taxon>
        <taxon>Bacillati</taxon>
        <taxon>Actinomycetota</taxon>
        <taxon>Actinomycetes</taxon>
        <taxon>Pseudonocardiales</taxon>
        <taxon>Pseudonocardiaceae</taxon>
        <taxon>Amycolatopsis</taxon>
    </lineage>
</organism>
<evidence type="ECO:0000256" key="1">
    <source>
        <dbReference type="ARBA" id="ARBA00004613"/>
    </source>
</evidence>
<gene>
    <name evidence="4" type="ORF">SAMN05421835_112181</name>
</gene>
<protein>
    <submittedName>
        <fullName evidence="4">Animal haem peroxidase</fullName>
    </submittedName>
</protein>
<keyword evidence="4" id="KW-0575">Peroxidase</keyword>
<evidence type="ECO:0000256" key="3">
    <source>
        <dbReference type="ARBA" id="ARBA00023180"/>
    </source>
</evidence>
<name>A0A1I3W9N2_9PSEU</name>
<keyword evidence="5" id="KW-1185">Reference proteome</keyword>
<dbReference type="InterPro" id="IPR019791">
    <property type="entry name" value="Haem_peroxidase_animal"/>
</dbReference>
<dbReference type="OrthoDB" id="105077at2"/>
<dbReference type="Proteomes" id="UP000199025">
    <property type="component" value="Unassembled WGS sequence"/>
</dbReference>
<dbReference type="STRING" id="115433.SAMN05421835_112181"/>
<dbReference type="GO" id="GO:0005576">
    <property type="term" value="C:extracellular region"/>
    <property type="evidence" value="ECO:0007669"/>
    <property type="project" value="UniProtKB-SubCell"/>
</dbReference>
<dbReference type="AlphaFoldDB" id="A0A1I3W9N2"/>
<dbReference type="GO" id="GO:0006979">
    <property type="term" value="P:response to oxidative stress"/>
    <property type="evidence" value="ECO:0007669"/>
    <property type="project" value="InterPro"/>
</dbReference>
<evidence type="ECO:0000256" key="2">
    <source>
        <dbReference type="ARBA" id="ARBA00022525"/>
    </source>
</evidence>
<dbReference type="PROSITE" id="PS50292">
    <property type="entry name" value="PEROXIDASE_3"/>
    <property type="match status" value="1"/>
</dbReference>
<evidence type="ECO:0000313" key="4">
    <source>
        <dbReference type="EMBL" id="SFK03969.1"/>
    </source>
</evidence>
<dbReference type="GO" id="GO:0004601">
    <property type="term" value="F:peroxidase activity"/>
    <property type="evidence" value="ECO:0007669"/>
    <property type="project" value="UniProtKB-KW"/>
</dbReference>
<comment type="subcellular location">
    <subcellularLocation>
        <location evidence="1">Secreted</location>
    </subcellularLocation>
</comment>
<sequence>MRRHTQKTYYIVNEGEFGLDRNGEPHHWWPAPEAEPRRFRFSRIDPTRKGPRLDSALLQELAKAMTARSDSPDGDIPAGFTYLGQFVDHDLTMDRTAASLGEDVTVDELVQGRTPAFDLDSLYGRGPRHPEDKRFYQPDGIKLRIGTTALVPGDDAGVNVNRTGFDLPRAGSGPTKRDERAALIPDARNDENLAVAQTHVAFINFHNRVVDRLAAQSVPSALLFDRAREEVVRHYQWVLRHDYLPKIVKPVVVEDVYAHGRKFFEPTTAGGPATMPVEFSVAAFRLGHSMIRDAYLWNRVFDSPPNLQGTLFLLFVFSGTSGTLSFTNDPADLDEPNFGDNLRLPTNWIVDWRRLFDFSEFDEPFHGPGVNMARRIDTLLANPLHALPAGSFAGIEQGLAQDDVQRNLAYRNLLRANMVELATGQQMAELMGEQPLTADQVRTGKGGADLGQLPRELMNQLVENTPLWFYVLREAEVNDGHLNGVGGRIVAEVFHRCMEASRYSIVRDPEWRPWLGRGEKFTMADLLLVAADGKLENLNPLGDKP</sequence>
<keyword evidence="4" id="KW-0560">Oxidoreductase</keyword>
<keyword evidence="3" id="KW-0325">Glycoprotein</keyword>
<dbReference type="PANTHER" id="PTHR11475">
    <property type="entry name" value="OXIDASE/PEROXIDASE"/>
    <property type="match status" value="1"/>
</dbReference>
<dbReference type="RefSeq" id="WP_091510278.1">
    <property type="nucleotide sequence ID" value="NZ_CBDQZW010000026.1"/>
</dbReference>
<proteinExistence type="predicted"/>
<dbReference type="PANTHER" id="PTHR11475:SF4">
    <property type="entry name" value="CHORION PEROXIDASE"/>
    <property type="match status" value="1"/>
</dbReference>